<comment type="caution">
    <text evidence="2">The sequence shown here is derived from an EMBL/GenBank/DDBJ whole genome shotgun (WGS) entry which is preliminary data.</text>
</comment>
<gene>
    <name evidence="2" type="ORF">AKJ29_01630</name>
</gene>
<dbReference type="InterPro" id="IPR002048">
    <property type="entry name" value="EF_hand_dom"/>
</dbReference>
<dbReference type="InterPro" id="IPR018247">
    <property type="entry name" value="EF_Hand_1_Ca_BS"/>
</dbReference>
<dbReference type="SMART" id="SM00054">
    <property type="entry name" value="EFh"/>
    <property type="match status" value="2"/>
</dbReference>
<dbReference type="InterPro" id="IPR011992">
    <property type="entry name" value="EF-hand-dom_pair"/>
</dbReference>
<dbReference type="GO" id="GO:0005509">
    <property type="term" value="F:calcium ion binding"/>
    <property type="evidence" value="ECO:0007669"/>
    <property type="project" value="InterPro"/>
</dbReference>
<evidence type="ECO:0000313" key="2">
    <source>
        <dbReference type="EMBL" id="KPN62873.1"/>
    </source>
</evidence>
<dbReference type="STRING" id="154981.AKJ29_01630"/>
<feature type="domain" description="EF-hand" evidence="1">
    <location>
        <begin position="88"/>
        <end position="114"/>
    </location>
</feature>
<protein>
    <recommendedName>
        <fullName evidence="1">EF-hand domain-containing protein</fullName>
    </recommendedName>
</protein>
<dbReference type="Gene3D" id="1.10.238.10">
    <property type="entry name" value="EF-hand"/>
    <property type="match status" value="1"/>
</dbReference>
<feature type="domain" description="EF-hand" evidence="1">
    <location>
        <begin position="47"/>
        <end position="82"/>
    </location>
</feature>
<dbReference type="PROSITE" id="PS00018">
    <property type="entry name" value="EF_HAND_1"/>
    <property type="match status" value="2"/>
</dbReference>
<reference evidence="2 3" key="1">
    <citation type="submission" date="2015-09" db="EMBL/GenBank/DDBJ databases">
        <title>Draft genome sequence of Aliiroseovarius crassostreae CV919-312TSm, the causative agent of Roseovarius Oyster Disease (formerly Juvenile Oyster Disease).</title>
        <authorList>
            <person name="Kessner L."/>
            <person name="Spinard E."/>
            <person name="Nelson D."/>
        </authorList>
    </citation>
    <scope>NUCLEOTIDE SEQUENCE [LARGE SCALE GENOMIC DNA]</scope>
    <source>
        <strain evidence="2 3">CV919-312</strain>
    </source>
</reference>
<proteinExistence type="predicted"/>
<dbReference type="Proteomes" id="UP000050471">
    <property type="component" value="Unassembled WGS sequence"/>
</dbReference>
<keyword evidence="3" id="KW-1185">Reference proteome</keyword>
<dbReference type="EMBL" id="LKBA01000009">
    <property type="protein sequence ID" value="KPN62873.1"/>
    <property type="molecule type" value="Genomic_DNA"/>
</dbReference>
<accession>A0A0P7I1S7</accession>
<evidence type="ECO:0000259" key="1">
    <source>
        <dbReference type="PROSITE" id="PS50222"/>
    </source>
</evidence>
<evidence type="ECO:0000313" key="3">
    <source>
        <dbReference type="Proteomes" id="UP000050471"/>
    </source>
</evidence>
<dbReference type="AlphaFoldDB" id="A0A0P7I1S7"/>
<dbReference type="PROSITE" id="PS50222">
    <property type="entry name" value="EF_HAND_2"/>
    <property type="match status" value="2"/>
</dbReference>
<dbReference type="SUPFAM" id="SSF47473">
    <property type="entry name" value="EF-hand"/>
    <property type="match status" value="1"/>
</dbReference>
<name>A0A0P7I1S7_9RHOB</name>
<organism evidence="2 3">
    <name type="scientific">Aliiroseovarius crassostreae</name>
    <dbReference type="NCBI Taxonomy" id="154981"/>
    <lineage>
        <taxon>Bacteria</taxon>
        <taxon>Pseudomonadati</taxon>
        <taxon>Pseudomonadota</taxon>
        <taxon>Alphaproteobacteria</taxon>
        <taxon>Rhodobacterales</taxon>
        <taxon>Paracoccaceae</taxon>
        <taxon>Aliiroseovarius</taxon>
    </lineage>
</organism>
<sequence length="137" mass="14913">MAMNGGGHDMMKMMQMHAGMMGGSGMGMMDQNVMGMMMGDGTASPEKMREQLQAMHSSFDADKDGTLSIEEFEMLHSSMIRNSMVDRFQHLDADGNGKVTAEEMTAPADRMKPGNMMHDGMKPGTMMGDTNMSNDGN</sequence>
<dbReference type="Pfam" id="PF13202">
    <property type="entry name" value="EF-hand_5"/>
    <property type="match status" value="2"/>
</dbReference>